<keyword evidence="2" id="KW-0472">Membrane</keyword>
<name>A0AA36D2Y5_9BILA</name>
<dbReference type="SUPFAM" id="SSF63712">
    <property type="entry name" value="Nicotinic receptor ligand binding domain-like"/>
    <property type="match status" value="1"/>
</dbReference>
<proteinExistence type="predicted"/>
<keyword evidence="6" id="KW-1185">Reference proteome</keyword>
<feature type="transmembrane region" description="Helical" evidence="2">
    <location>
        <begin position="301"/>
        <end position="320"/>
    </location>
</feature>
<dbReference type="AlphaFoldDB" id="A0AA36D2Y5"/>
<feature type="non-terminal residue" evidence="5">
    <location>
        <position position="429"/>
    </location>
</feature>
<feature type="domain" description="ShKT" evidence="4">
    <location>
        <begin position="21"/>
        <end position="55"/>
    </location>
</feature>
<dbReference type="GO" id="GO:0005230">
    <property type="term" value="F:extracellular ligand-gated monoatomic ion channel activity"/>
    <property type="evidence" value="ECO:0007669"/>
    <property type="project" value="InterPro"/>
</dbReference>
<dbReference type="Pfam" id="PF01549">
    <property type="entry name" value="ShK"/>
    <property type="match status" value="1"/>
</dbReference>
<dbReference type="GO" id="GO:0016020">
    <property type="term" value="C:membrane"/>
    <property type="evidence" value="ECO:0007669"/>
    <property type="project" value="InterPro"/>
</dbReference>
<dbReference type="InterPro" id="IPR006201">
    <property type="entry name" value="Neur_channel"/>
</dbReference>
<dbReference type="Pfam" id="PF02931">
    <property type="entry name" value="Neur_chan_LBD"/>
    <property type="match status" value="1"/>
</dbReference>
<evidence type="ECO:0000259" key="4">
    <source>
        <dbReference type="PROSITE" id="PS51670"/>
    </source>
</evidence>
<dbReference type="SMART" id="SM00254">
    <property type="entry name" value="ShKT"/>
    <property type="match status" value="1"/>
</dbReference>
<organism evidence="5 6">
    <name type="scientific">Mesorhabditis spiculigera</name>
    <dbReference type="NCBI Taxonomy" id="96644"/>
    <lineage>
        <taxon>Eukaryota</taxon>
        <taxon>Metazoa</taxon>
        <taxon>Ecdysozoa</taxon>
        <taxon>Nematoda</taxon>
        <taxon>Chromadorea</taxon>
        <taxon>Rhabditida</taxon>
        <taxon>Rhabditina</taxon>
        <taxon>Rhabditomorpha</taxon>
        <taxon>Rhabditoidea</taxon>
        <taxon>Rhabditidae</taxon>
        <taxon>Mesorhabditinae</taxon>
        <taxon>Mesorhabditis</taxon>
    </lineage>
</organism>
<keyword evidence="3" id="KW-0732">Signal</keyword>
<dbReference type="InterPro" id="IPR003582">
    <property type="entry name" value="ShKT_dom"/>
</dbReference>
<dbReference type="GO" id="GO:0004888">
    <property type="term" value="F:transmembrane signaling receptor activity"/>
    <property type="evidence" value="ECO:0007669"/>
    <property type="project" value="InterPro"/>
</dbReference>
<evidence type="ECO:0000256" key="2">
    <source>
        <dbReference type="SAM" id="Phobius"/>
    </source>
</evidence>
<keyword evidence="2" id="KW-0812">Transmembrane</keyword>
<reference evidence="5" key="1">
    <citation type="submission" date="2023-06" db="EMBL/GenBank/DDBJ databases">
        <authorList>
            <person name="Delattre M."/>
        </authorList>
    </citation>
    <scope>NUCLEOTIDE SEQUENCE</scope>
    <source>
        <strain evidence="5">AF72</strain>
    </source>
</reference>
<feature type="signal peptide" evidence="3">
    <location>
        <begin position="1"/>
        <end position="16"/>
    </location>
</feature>
<evidence type="ECO:0000256" key="3">
    <source>
        <dbReference type="SAM" id="SignalP"/>
    </source>
</evidence>
<protein>
    <recommendedName>
        <fullName evidence="4">ShKT domain-containing protein</fullName>
    </recommendedName>
</protein>
<dbReference type="PROSITE" id="PS51670">
    <property type="entry name" value="SHKT"/>
    <property type="match status" value="1"/>
</dbReference>
<keyword evidence="1" id="KW-1015">Disulfide bond</keyword>
<comment type="caution">
    <text evidence="5">The sequence shown here is derived from an EMBL/GenBank/DDBJ whole genome shotgun (WGS) entry which is preliminary data.</text>
</comment>
<accession>A0AA36D2Y5</accession>
<dbReference type="InterPro" id="IPR006202">
    <property type="entry name" value="Neur_chan_lig-bd"/>
</dbReference>
<evidence type="ECO:0000313" key="5">
    <source>
        <dbReference type="EMBL" id="CAJ0579711.1"/>
    </source>
</evidence>
<dbReference type="Proteomes" id="UP001177023">
    <property type="component" value="Unassembled WGS sequence"/>
</dbReference>
<keyword evidence="2" id="KW-1133">Transmembrane helix</keyword>
<sequence>MRLLVLLTLLPWLSLGEAPGCTDADPKCTEWAAQGECSSNAVWMMANCRKSCRSCQGGEKAWKLRQHIQENYKNDTENVTREVRVESVRINNLEIDEKKQSVRVYGRMVLSWNDTKIAWPKEKWGLSWLNFYWIQIWTPQIVQINGGGSSSTSAGSVTSKVLAANYTGQIYLWTDFIFTSPYSFVYEEFPTDIQRVCYKFDDKRLLAAKFSVAEEVRDKDREEFTDTRVTGWQIEGLEMNESPYTITTLSDWHKNPFDIQAANAEMCVTLSRNAVYFVSEMLLPALLTSLFTISALSSRQIMLLAFSIVSQLLSLLLVSQRLPSFTTHTPTILKFAGFNLVMTGLLFVASMILEKLASSPAEIPPPHWVDRLVSIVSLALPMPKSTKHEDAALKYAAPAHAMNQVIFFAATTPPTVPLSKEIFHSSLNP</sequence>
<dbReference type="Gene3D" id="2.70.170.10">
    <property type="entry name" value="Neurotransmitter-gated ion-channel ligand-binding domain"/>
    <property type="match status" value="1"/>
</dbReference>
<evidence type="ECO:0000256" key="1">
    <source>
        <dbReference type="PROSITE-ProRule" id="PRU01005"/>
    </source>
</evidence>
<gene>
    <name evidence="5" type="ORF">MSPICULIGERA_LOCUS17918</name>
</gene>
<feature type="disulfide bond" evidence="1">
    <location>
        <begin position="21"/>
        <end position="55"/>
    </location>
</feature>
<feature type="transmembrane region" description="Helical" evidence="2">
    <location>
        <begin position="332"/>
        <end position="353"/>
    </location>
</feature>
<dbReference type="PANTHER" id="PTHR18945">
    <property type="entry name" value="NEUROTRANSMITTER GATED ION CHANNEL"/>
    <property type="match status" value="1"/>
</dbReference>
<evidence type="ECO:0000313" key="6">
    <source>
        <dbReference type="Proteomes" id="UP001177023"/>
    </source>
</evidence>
<comment type="caution">
    <text evidence="1">Lacks conserved residue(s) required for the propagation of feature annotation.</text>
</comment>
<feature type="chain" id="PRO_5041318827" description="ShKT domain-containing protein" evidence="3">
    <location>
        <begin position="17"/>
        <end position="429"/>
    </location>
</feature>
<dbReference type="EMBL" id="CATQJA010002657">
    <property type="protein sequence ID" value="CAJ0579711.1"/>
    <property type="molecule type" value="Genomic_DNA"/>
</dbReference>
<dbReference type="InterPro" id="IPR036734">
    <property type="entry name" value="Neur_chan_lig-bd_sf"/>
</dbReference>